<dbReference type="InterPro" id="IPR006314">
    <property type="entry name" value="Dyp_peroxidase"/>
</dbReference>
<dbReference type="NCBIfam" id="TIGR01413">
    <property type="entry name" value="Dyp_perox_fam"/>
    <property type="match status" value="1"/>
</dbReference>
<reference evidence="11" key="1">
    <citation type="journal article" date="2019" name="Int. J. Syst. Evol. Microbiol.">
        <title>The Global Catalogue of Microorganisms (GCM) 10K type strain sequencing project: providing services to taxonomists for standard genome sequencing and annotation.</title>
        <authorList>
            <consortium name="The Broad Institute Genomics Platform"/>
            <consortium name="The Broad Institute Genome Sequencing Center for Infectious Disease"/>
            <person name="Wu L."/>
            <person name="Ma J."/>
        </authorList>
    </citation>
    <scope>NUCLEOTIDE SEQUENCE [LARGE SCALE GENOMIC DNA]</scope>
    <source>
        <strain evidence="11">JCM 11136</strain>
    </source>
</reference>
<comment type="cofactor">
    <cofactor evidence="1">
        <name>heme b</name>
        <dbReference type="ChEBI" id="CHEBI:60344"/>
    </cofactor>
</comment>
<name>A0ABP4ACZ1_9ACTN</name>
<evidence type="ECO:0000313" key="10">
    <source>
        <dbReference type="EMBL" id="GAA0934873.1"/>
    </source>
</evidence>
<keyword evidence="2 10" id="KW-0575">Peroxidase</keyword>
<dbReference type="PANTHER" id="PTHR30521">
    <property type="entry name" value="DEFERROCHELATASE/PEROXIDASE"/>
    <property type="match status" value="1"/>
</dbReference>
<dbReference type="PROSITE" id="PS51404">
    <property type="entry name" value="DYP_PEROXIDASE"/>
    <property type="match status" value="1"/>
</dbReference>
<evidence type="ECO:0000259" key="9">
    <source>
        <dbReference type="Pfam" id="PF20628"/>
    </source>
</evidence>
<dbReference type="InterPro" id="IPR048328">
    <property type="entry name" value="Dyp_perox_C"/>
</dbReference>
<evidence type="ECO:0000256" key="7">
    <source>
        <dbReference type="SAM" id="MobiDB-lite"/>
    </source>
</evidence>
<dbReference type="EMBL" id="BAAAHQ010000022">
    <property type="protein sequence ID" value="GAA0934873.1"/>
    <property type="molecule type" value="Genomic_DNA"/>
</dbReference>
<evidence type="ECO:0000256" key="4">
    <source>
        <dbReference type="ARBA" id="ARBA00023002"/>
    </source>
</evidence>
<evidence type="ECO:0000256" key="2">
    <source>
        <dbReference type="ARBA" id="ARBA00022559"/>
    </source>
</evidence>
<organism evidence="10 11">
    <name type="scientific">Nonomuraea longicatena</name>
    <dbReference type="NCBI Taxonomy" id="83682"/>
    <lineage>
        <taxon>Bacteria</taxon>
        <taxon>Bacillati</taxon>
        <taxon>Actinomycetota</taxon>
        <taxon>Actinomycetes</taxon>
        <taxon>Streptosporangiales</taxon>
        <taxon>Streptosporangiaceae</taxon>
        <taxon>Nonomuraea</taxon>
    </lineage>
</organism>
<keyword evidence="3" id="KW-0479">Metal-binding</keyword>
<feature type="domain" description="Dyp-type peroxidase N-terminal" evidence="8">
    <location>
        <begin position="8"/>
        <end position="136"/>
    </location>
</feature>
<keyword evidence="11" id="KW-1185">Reference proteome</keyword>
<sequence>MGAYPEPQGVLTPLTDAAVFLVVTVRPGGEQTVAGLIPDLTSLLRAVGFRLPEGHLSLVTGFGSAVWGRLFSGARPAELHEFVELRGTRHHAPATLGDLLFHIRADRMDLCFELAAQIMDRLDGMVDVCDEVHGFRYFDRRDLFGFVDGTENPPGRAAIEAAIITDADPAFAGGSYAIVQKYVHDLDAWNALTTEAQSLVIGRHKLSNVELPDDRKPADSHVALNTVVRPDGMQQQIVRDNMPFGKAGSGEFGTYFIGYCHTPSTTEEMLRNMFLGQGAVRHDRILDFSTAVTGCLFYVPPIDFLDDPPPLPDMETATAPEPQVTDHRAEGDNGTLRIGDLKGVR</sequence>
<dbReference type="Pfam" id="PF04261">
    <property type="entry name" value="Dyp_perox_N"/>
    <property type="match status" value="1"/>
</dbReference>
<feature type="domain" description="Dyp-type peroxidase C-terminal" evidence="9">
    <location>
        <begin position="139"/>
        <end position="303"/>
    </location>
</feature>
<feature type="region of interest" description="Disordered" evidence="7">
    <location>
        <begin position="309"/>
        <end position="345"/>
    </location>
</feature>
<evidence type="ECO:0000313" key="11">
    <source>
        <dbReference type="Proteomes" id="UP001501578"/>
    </source>
</evidence>
<comment type="caution">
    <text evidence="10">The sequence shown here is derived from an EMBL/GenBank/DDBJ whole genome shotgun (WGS) entry which is preliminary data.</text>
</comment>
<gene>
    <name evidence="10" type="ORF">GCM10009560_42530</name>
</gene>
<dbReference type="InterPro" id="IPR048327">
    <property type="entry name" value="Dyp_perox_N"/>
</dbReference>
<dbReference type="Proteomes" id="UP001501578">
    <property type="component" value="Unassembled WGS sequence"/>
</dbReference>
<evidence type="ECO:0000256" key="6">
    <source>
        <dbReference type="ARBA" id="ARBA00025737"/>
    </source>
</evidence>
<accession>A0ABP4ACZ1</accession>
<evidence type="ECO:0000259" key="8">
    <source>
        <dbReference type="Pfam" id="PF04261"/>
    </source>
</evidence>
<dbReference type="SUPFAM" id="SSF54909">
    <property type="entry name" value="Dimeric alpha+beta barrel"/>
    <property type="match status" value="1"/>
</dbReference>
<proteinExistence type="inferred from homology"/>
<keyword evidence="5" id="KW-0408">Iron</keyword>
<evidence type="ECO:0000256" key="1">
    <source>
        <dbReference type="ARBA" id="ARBA00001970"/>
    </source>
</evidence>
<dbReference type="PANTHER" id="PTHR30521:SF0">
    <property type="entry name" value="DYP-TYPE PEROXIDASE FAMILY PROTEIN"/>
    <property type="match status" value="1"/>
</dbReference>
<dbReference type="InterPro" id="IPR011008">
    <property type="entry name" value="Dimeric_a/b-barrel"/>
</dbReference>
<dbReference type="GO" id="GO:0004601">
    <property type="term" value="F:peroxidase activity"/>
    <property type="evidence" value="ECO:0007669"/>
    <property type="project" value="UniProtKB-KW"/>
</dbReference>
<protein>
    <submittedName>
        <fullName evidence="10">Dyp-type peroxidase</fullName>
    </submittedName>
</protein>
<dbReference type="Pfam" id="PF20628">
    <property type="entry name" value="Dyp_perox_C"/>
    <property type="match status" value="1"/>
</dbReference>
<keyword evidence="4" id="KW-0560">Oxidoreductase</keyword>
<comment type="similarity">
    <text evidence="6">Belongs to the DyP-type peroxidase family.</text>
</comment>
<evidence type="ECO:0000256" key="3">
    <source>
        <dbReference type="ARBA" id="ARBA00022723"/>
    </source>
</evidence>
<evidence type="ECO:0000256" key="5">
    <source>
        <dbReference type="ARBA" id="ARBA00023004"/>
    </source>
</evidence>